<dbReference type="GO" id="GO:0004315">
    <property type="term" value="F:3-oxoacyl-[acyl-carrier-protein] synthase activity"/>
    <property type="evidence" value="ECO:0007669"/>
    <property type="project" value="TreeGrafter"/>
</dbReference>
<evidence type="ECO:0000256" key="3">
    <source>
        <dbReference type="RuleBase" id="RU003694"/>
    </source>
</evidence>
<dbReference type="GO" id="GO:0006633">
    <property type="term" value="P:fatty acid biosynthetic process"/>
    <property type="evidence" value="ECO:0007669"/>
    <property type="project" value="TreeGrafter"/>
</dbReference>
<evidence type="ECO:0000259" key="4">
    <source>
        <dbReference type="PROSITE" id="PS52004"/>
    </source>
</evidence>
<dbReference type="SUPFAM" id="SSF53901">
    <property type="entry name" value="Thiolase-like"/>
    <property type="match status" value="2"/>
</dbReference>
<organism evidence="5 6">
    <name type="scientific">Candidatus Ozemobacter sibiricus</name>
    <dbReference type="NCBI Taxonomy" id="2268124"/>
    <lineage>
        <taxon>Bacteria</taxon>
        <taxon>Candidatus Ozemobacteria</taxon>
        <taxon>Candidatus Ozemobacterales</taxon>
        <taxon>Candidatus Ozemobacteraceae</taxon>
        <taxon>Candidatus Ozemobacter</taxon>
    </lineage>
</organism>
<reference evidence="5 6" key="1">
    <citation type="submission" date="2018-05" db="EMBL/GenBank/DDBJ databases">
        <title>A metagenomic window into the 2 km-deep terrestrial subsurface aquifer revealed taxonomically and functionally diverse microbial community comprising novel uncultured bacterial lineages.</title>
        <authorList>
            <person name="Kadnikov V.V."/>
            <person name="Mardanov A.V."/>
            <person name="Beletsky A.V."/>
            <person name="Banks D."/>
            <person name="Pimenov N.V."/>
            <person name="Frank Y.A."/>
            <person name="Karnachuk O.V."/>
            <person name="Ravin N.V."/>
        </authorList>
    </citation>
    <scope>NUCLEOTIDE SEQUENCE [LARGE SCALE GENOMIC DNA]</scope>
    <source>
        <strain evidence="5">BY5</strain>
    </source>
</reference>
<dbReference type="Gene3D" id="3.40.47.10">
    <property type="match status" value="1"/>
</dbReference>
<dbReference type="PANTHER" id="PTHR11712:SF336">
    <property type="entry name" value="3-OXOACYL-[ACYL-CARRIER-PROTEIN] SYNTHASE, MITOCHONDRIAL"/>
    <property type="match status" value="1"/>
</dbReference>
<protein>
    <submittedName>
        <fullName evidence="5">3-oxoacyl-[acyl-carrier-protein] synthase, KASII</fullName>
    </submittedName>
</protein>
<dbReference type="Pfam" id="PF02801">
    <property type="entry name" value="Ketoacyl-synt_C"/>
    <property type="match status" value="1"/>
</dbReference>
<evidence type="ECO:0000256" key="1">
    <source>
        <dbReference type="ARBA" id="ARBA00008467"/>
    </source>
</evidence>
<comment type="similarity">
    <text evidence="1 3">Belongs to the thiolase-like superfamily. Beta-ketoacyl-ACP synthases family.</text>
</comment>
<proteinExistence type="inferred from homology"/>
<dbReference type="InterPro" id="IPR020841">
    <property type="entry name" value="PKS_Beta-ketoAc_synthase_dom"/>
</dbReference>
<dbReference type="AlphaFoldDB" id="A0A367ZQA9"/>
<dbReference type="GO" id="GO:0005829">
    <property type="term" value="C:cytosol"/>
    <property type="evidence" value="ECO:0007669"/>
    <property type="project" value="TreeGrafter"/>
</dbReference>
<dbReference type="InterPro" id="IPR014030">
    <property type="entry name" value="Ketoacyl_synth_N"/>
</dbReference>
<name>A0A367ZQA9_9BACT</name>
<dbReference type="Proteomes" id="UP000252355">
    <property type="component" value="Unassembled WGS sequence"/>
</dbReference>
<dbReference type="InterPro" id="IPR016039">
    <property type="entry name" value="Thiolase-like"/>
</dbReference>
<evidence type="ECO:0000313" key="5">
    <source>
        <dbReference type="EMBL" id="RCK80334.1"/>
    </source>
</evidence>
<evidence type="ECO:0000256" key="2">
    <source>
        <dbReference type="ARBA" id="ARBA00022679"/>
    </source>
</evidence>
<keyword evidence="2 3" id="KW-0808">Transferase</keyword>
<dbReference type="InterPro" id="IPR014031">
    <property type="entry name" value="Ketoacyl_synth_C"/>
</dbReference>
<dbReference type="SMART" id="SM00825">
    <property type="entry name" value="PKS_KS"/>
    <property type="match status" value="1"/>
</dbReference>
<dbReference type="EMBL" id="QOQW01000007">
    <property type="protein sequence ID" value="RCK80334.1"/>
    <property type="molecule type" value="Genomic_DNA"/>
</dbReference>
<feature type="domain" description="Ketosynthase family 3 (KS3)" evidence="4">
    <location>
        <begin position="9"/>
        <end position="407"/>
    </location>
</feature>
<comment type="caution">
    <text evidence="5">The sequence shown here is derived from an EMBL/GenBank/DDBJ whole genome shotgun (WGS) entry which is preliminary data.</text>
</comment>
<evidence type="ECO:0000313" key="6">
    <source>
        <dbReference type="Proteomes" id="UP000252355"/>
    </source>
</evidence>
<dbReference type="CDD" id="cd00834">
    <property type="entry name" value="KAS_I_II"/>
    <property type="match status" value="1"/>
</dbReference>
<dbReference type="PANTHER" id="PTHR11712">
    <property type="entry name" value="POLYKETIDE SYNTHASE-RELATED"/>
    <property type="match status" value="1"/>
</dbReference>
<gene>
    <name evidence="5" type="ORF">OZSIB_3516</name>
</gene>
<dbReference type="InterPro" id="IPR000794">
    <property type="entry name" value="Beta-ketoacyl_synthase"/>
</dbReference>
<accession>A0A367ZQA9</accession>
<dbReference type="Pfam" id="PF00109">
    <property type="entry name" value="ketoacyl-synt"/>
    <property type="match status" value="1"/>
</dbReference>
<dbReference type="PROSITE" id="PS52004">
    <property type="entry name" value="KS3_2"/>
    <property type="match status" value="1"/>
</dbReference>
<sequence>MPRERGKMSRRVVITGIGAITAYGIGKDALCDGLLAGRACHREIPAGFGRGYEFRSRFYVPFPDFRLADFVDTPYEHAMERTSHLAVAATHLAREDAGRPSLETAAIILGVGIGSLRTAFQSHLAHLGAPGGGRFNRMVIPMTMPNAAAAWVSILFGSHGPAYTVNASCASGTYAIGEAYGRIARGEADIAVTGGVECLVDPSGSIMRGFDGLGALTAAPDGWPRPFTKGRSGFLFSEGGGAVLILEEREQACWRGAPIYAEIAGFASGSEAGSILQMEESGAAIVALLRRLVGTERPDYLNAHGTGTLNNDETEARAIREVFGGAERQPLINATKGFLGHAIGASGAIEAAVTALAIQRGQVHGNVLDDPLDDLNLAQEATERPIRSAVSLSFGFGGHVAGLLLRSALPD</sequence>